<accession>A0ABY4IQA4</accession>
<dbReference type="SUPFAM" id="SSF54593">
    <property type="entry name" value="Glyoxalase/Bleomycin resistance protein/Dihydroxybiphenyl dioxygenase"/>
    <property type="match status" value="1"/>
</dbReference>
<dbReference type="PANTHER" id="PTHR35006:SF2">
    <property type="entry name" value="GLYOXALASE FAMILY PROTEIN (AFU_ORTHOLOGUE AFUA_5G14830)"/>
    <property type="match status" value="1"/>
</dbReference>
<organism evidence="2 3">
    <name type="scientific">Microbacterium galbinum</name>
    <dbReference type="NCBI Taxonomy" id="2851646"/>
    <lineage>
        <taxon>Bacteria</taxon>
        <taxon>Bacillati</taxon>
        <taxon>Actinomycetota</taxon>
        <taxon>Actinomycetes</taxon>
        <taxon>Micrococcales</taxon>
        <taxon>Microbacteriaceae</taxon>
        <taxon>Microbacterium</taxon>
    </lineage>
</organism>
<dbReference type="InterPro" id="IPR004360">
    <property type="entry name" value="Glyas_Fos-R_dOase_dom"/>
</dbReference>
<dbReference type="RefSeq" id="WP_247955656.1">
    <property type="nucleotide sequence ID" value="NZ_CP078077.1"/>
</dbReference>
<dbReference type="Pfam" id="PF00903">
    <property type="entry name" value="Glyoxalase"/>
    <property type="match status" value="1"/>
</dbReference>
<dbReference type="Proteomes" id="UP000831963">
    <property type="component" value="Chromosome"/>
</dbReference>
<keyword evidence="3" id="KW-1185">Reference proteome</keyword>
<dbReference type="PANTHER" id="PTHR35006">
    <property type="entry name" value="GLYOXALASE FAMILY PROTEIN (AFU_ORTHOLOGUE AFUA_5G14830)"/>
    <property type="match status" value="1"/>
</dbReference>
<feature type="domain" description="VOC" evidence="1">
    <location>
        <begin position="3"/>
        <end position="129"/>
    </location>
</feature>
<reference evidence="2 3" key="1">
    <citation type="submission" date="2021-06" db="EMBL/GenBank/DDBJ databases">
        <title>Genome-based taxonomic framework of Microbacterium strains isolated from marine environment, the description of four new species and reclassification of four preexisting species.</title>
        <authorList>
            <person name="Lee S.D."/>
            <person name="Kim S.-M."/>
            <person name="Byeon Y.-S."/>
            <person name="Yang H.L."/>
            <person name="Kim I.S."/>
        </authorList>
    </citation>
    <scope>NUCLEOTIDE SEQUENCE [LARGE SCALE GENOMIC DNA]</scope>
    <source>
        <strain evidence="2 3">SSW1-36</strain>
    </source>
</reference>
<evidence type="ECO:0000259" key="1">
    <source>
        <dbReference type="PROSITE" id="PS51819"/>
    </source>
</evidence>
<name>A0ABY4IQA4_9MICO</name>
<evidence type="ECO:0000313" key="2">
    <source>
        <dbReference type="EMBL" id="UPL14829.1"/>
    </source>
</evidence>
<dbReference type="InterPro" id="IPR029068">
    <property type="entry name" value="Glyas_Bleomycin-R_OHBP_Dase"/>
</dbReference>
<proteinExistence type="predicted"/>
<sequence>MPLLDHLGITVTDLERGRAQFAPVLAALGFAIGHGDDHSLSWNKDDETELILMAPRDDDPEPHRHGRVGWQHLAFAVGSREDVERLHTIAVTAGWTPVREPKEYPRFTERYYASFVEDDGGIRIEFMHNPPRDV</sequence>
<dbReference type="InterPro" id="IPR037523">
    <property type="entry name" value="VOC_core"/>
</dbReference>
<dbReference type="EMBL" id="CP078077">
    <property type="protein sequence ID" value="UPL14829.1"/>
    <property type="molecule type" value="Genomic_DNA"/>
</dbReference>
<protein>
    <submittedName>
        <fullName evidence="2">VOC family protein</fullName>
    </submittedName>
</protein>
<dbReference type="Gene3D" id="3.10.180.10">
    <property type="entry name" value="2,3-Dihydroxybiphenyl 1,2-Dioxygenase, domain 1"/>
    <property type="match status" value="1"/>
</dbReference>
<evidence type="ECO:0000313" key="3">
    <source>
        <dbReference type="Proteomes" id="UP000831963"/>
    </source>
</evidence>
<dbReference type="PROSITE" id="PS51819">
    <property type="entry name" value="VOC"/>
    <property type="match status" value="1"/>
</dbReference>
<gene>
    <name evidence="2" type="ORF">KV396_10205</name>
</gene>